<dbReference type="Proteomes" id="UP000264062">
    <property type="component" value="Unassembled WGS sequence"/>
</dbReference>
<sequence>MNSVVADLHLHTNASDGSYSPSALCEILKKNKIKYFSITDHDSIRSIQESIEFAEKNEMTCIPGVEYSTINNGRQVHIIGYLKDYEKAGELLESRKRDRVERAEKIVNLLRERNIQIDFEDVLLEAHETESVGRNHIAHAMMKTGQINDIREAFEKYIGDNKPCYVPKMSFTIEETVNMIHSLRGLAVMAHPFENDAYTDREEIYAAGIDGVEVYTPKNKTIHTDLLLEFANPRNLLVTGGSDYHGANLYYPIGLHEDVFQIFFEKWRSL</sequence>
<dbReference type="PANTHER" id="PTHR42924">
    <property type="entry name" value="EXONUCLEASE"/>
    <property type="match status" value="1"/>
</dbReference>
<protein>
    <submittedName>
        <fullName evidence="2">Phosphatase</fullName>
    </submittedName>
</protein>
<proteinExistence type="predicted"/>
<dbReference type="InterPro" id="IPR004013">
    <property type="entry name" value="PHP_dom"/>
</dbReference>
<dbReference type="CDD" id="cd07438">
    <property type="entry name" value="PHP_HisPPase_AMP"/>
    <property type="match status" value="1"/>
</dbReference>
<dbReference type="AlphaFoldDB" id="A0A350H8L4"/>
<evidence type="ECO:0000259" key="1">
    <source>
        <dbReference type="SMART" id="SM00481"/>
    </source>
</evidence>
<reference evidence="2 3" key="1">
    <citation type="journal article" date="2018" name="Nat. Biotechnol.">
        <title>A standardized bacterial taxonomy based on genome phylogeny substantially revises the tree of life.</title>
        <authorList>
            <person name="Parks D.H."/>
            <person name="Chuvochina M."/>
            <person name="Waite D.W."/>
            <person name="Rinke C."/>
            <person name="Skarshewski A."/>
            <person name="Chaumeil P.A."/>
            <person name="Hugenholtz P."/>
        </authorList>
    </citation>
    <scope>NUCLEOTIDE SEQUENCE [LARGE SCALE GENOMIC DNA]</scope>
    <source>
        <strain evidence="2">UBA9956</strain>
    </source>
</reference>
<dbReference type="Gene3D" id="3.20.20.140">
    <property type="entry name" value="Metal-dependent hydrolases"/>
    <property type="match status" value="1"/>
</dbReference>
<dbReference type="GO" id="GO:0035312">
    <property type="term" value="F:5'-3' DNA exonuclease activity"/>
    <property type="evidence" value="ECO:0007669"/>
    <property type="project" value="TreeGrafter"/>
</dbReference>
<organism evidence="2 3">
    <name type="scientific">candidate division WOR-3 bacterium</name>
    <dbReference type="NCBI Taxonomy" id="2052148"/>
    <lineage>
        <taxon>Bacteria</taxon>
        <taxon>Bacteria division WOR-3</taxon>
    </lineage>
</organism>
<dbReference type="Pfam" id="PF02811">
    <property type="entry name" value="PHP"/>
    <property type="match status" value="1"/>
</dbReference>
<dbReference type="SUPFAM" id="SSF89550">
    <property type="entry name" value="PHP domain-like"/>
    <property type="match status" value="1"/>
</dbReference>
<comment type="caution">
    <text evidence="2">The sequence shown here is derived from an EMBL/GenBank/DDBJ whole genome shotgun (WGS) entry which is preliminary data.</text>
</comment>
<dbReference type="InterPro" id="IPR052018">
    <property type="entry name" value="PHP_domain"/>
</dbReference>
<dbReference type="SMART" id="SM00481">
    <property type="entry name" value="POLIIIAc"/>
    <property type="match status" value="1"/>
</dbReference>
<dbReference type="PANTHER" id="PTHR42924:SF3">
    <property type="entry name" value="POLYMERASE_HISTIDINOL PHOSPHATASE N-TERMINAL DOMAIN-CONTAINING PROTEIN"/>
    <property type="match status" value="1"/>
</dbReference>
<gene>
    <name evidence="2" type="ORF">DCW38_01695</name>
</gene>
<dbReference type="InterPro" id="IPR003141">
    <property type="entry name" value="Pol/His_phosphatase_N"/>
</dbReference>
<dbReference type="InterPro" id="IPR016195">
    <property type="entry name" value="Pol/histidinol_Pase-like"/>
</dbReference>
<accession>A0A350H8L4</accession>
<dbReference type="GO" id="GO:0004534">
    <property type="term" value="F:5'-3' RNA exonuclease activity"/>
    <property type="evidence" value="ECO:0007669"/>
    <property type="project" value="TreeGrafter"/>
</dbReference>
<evidence type="ECO:0000313" key="2">
    <source>
        <dbReference type="EMBL" id="HAV91880.1"/>
    </source>
</evidence>
<evidence type="ECO:0000313" key="3">
    <source>
        <dbReference type="Proteomes" id="UP000264062"/>
    </source>
</evidence>
<dbReference type="Gene3D" id="1.10.150.650">
    <property type="match status" value="1"/>
</dbReference>
<feature type="domain" description="Polymerase/histidinol phosphatase N-terminal" evidence="1">
    <location>
        <begin position="6"/>
        <end position="71"/>
    </location>
</feature>
<name>A0A350H8L4_UNCW3</name>
<dbReference type="EMBL" id="DMZY01000054">
    <property type="protein sequence ID" value="HAV91880.1"/>
    <property type="molecule type" value="Genomic_DNA"/>
</dbReference>